<dbReference type="Pfam" id="PF01753">
    <property type="entry name" value="zf-MYND"/>
    <property type="match status" value="1"/>
</dbReference>
<dbReference type="Proteomes" id="UP001446871">
    <property type="component" value="Unassembled WGS sequence"/>
</dbReference>
<feature type="region of interest" description="Disordered" evidence="5">
    <location>
        <begin position="100"/>
        <end position="119"/>
    </location>
</feature>
<feature type="compositionally biased region" description="Low complexity" evidence="5">
    <location>
        <begin position="16"/>
        <end position="28"/>
    </location>
</feature>
<comment type="caution">
    <text evidence="7">The sequence shown here is derived from an EMBL/GenBank/DDBJ whole genome shotgun (WGS) entry which is preliminary data.</text>
</comment>
<dbReference type="SUPFAM" id="SSF144232">
    <property type="entry name" value="HIT/MYND zinc finger-like"/>
    <property type="match status" value="1"/>
</dbReference>
<name>A0ABR1VP64_9PEZI</name>
<evidence type="ECO:0000256" key="1">
    <source>
        <dbReference type="ARBA" id="ARBA00022723"/>
    </source>
</evidence>
<reference evidence="7 8" key="1">
    <citation type="submission" date="2023-01" db="EMBL/GenBank/DDBJ databases">
        <title>Analysis of 21 Apiospora genomes using comparative genomics revels a genus with tremendous synthesis potential of carbohydrate active enzymes and secondary metabolites.</title>
        <authorList>
            <person name="Sorensen T."/>
        </authorList>
    </citation>
    <scope>NUCLEOTIDE SEQUENCE [LARGE SCALE GENOMIC DNA]</scope>
    <source>
        <strain evidence="7 8">CBS 83171</strain>
    </source>
</reference>
<dbReference type="PROSITE" id="PS50865">
    <property type="entry name" value="ZF_MYND_2"/>
    <property type="match status" value="1"/>
</dbReference>
<feature type="domain" description="MYND-type" evidence="6">
    <location>
        <begin position="33"/>
        <end position="82"/>
    </location>
</feature>
<keyword evidence="2 4" id="KW-0863">Zinc-finger</keyword>
<proteinExistence type="predicted"/>
<evidence type="ECO:0000256" key="3">
    <source>
        <dbReference type="ARBA" id="ARBA00022833"/>
    </source>
</evidence>
<evidence type="ECO:0000256" key="5">
    <source>
        <dbReference type="SAM" id="MobiDB-lite"/>
    </source>
</evidence>
<evidence type="ECO:0000259" key="6">
    <source>
        <dbReference type="PROSITE" id="PS50865"/>
    </source>
</evidence>
<organism evidence="7 8">
    <name type="scientific">Apiospora saccharicola</name>
    <dbReference type="NCBI Taxonomy" id="335842"/>
    <lineage>
        <taxon>Eukaryota</taxon>
        <taxon>Fungi</taxon>
        <taxon>Dikarya</taxon>
        <taxon>Ascomycota</taxon>
        <taxon>Pezizomycotina</taxon>
        <taxon>Sordariomycetes</taxon>
        <taxon>Xylariomycetidae</taxon>
        <taxon>Amphisphaeriales</taxon>
        <taxon>Apiosporaceae</taxon>
        <taxon>Apiospora</taxon>
    </lineage>
</organism>
<keyword evidence="8" id="KW-1185">Reference proteome</keyword>
<keyword evidence="3" id="KW-0862">Zinc</keyword>
<evidence type="ECO:0000256" key="2">
    <source>
        <dbReference type="ARBA" id="ARBA00022771"/>
    </source>
</evidence>
<dbReference type="InterPro" id="IPR002893">
    <property type="entry name" value="Znf_MYND"/>
</dbReference>
<dbReference type="Gene3D" id="6.10.140.2220">
    <property type="match status" value="1"/>
</dbReference>
<keyword evidence="1" id="KW-0479">Metal-binding</keyword>
<dbReference type="EMBL" id="JAQQWM010000003">
    <property type="protein sequence ID" value="KAK8072957.1"/>
    <property type="molecule type" value="Genomic_DNA"/>
</dbReference>
<evidence type="ECO:0000256" key="4">
    <source>
        <dbReference type="PROSITE-ProRule" id="PRU00134"/>
    </source>
</evidence>
<gene>
    <name evidence="7" type="ORF">PG996_006305</name>
</gene>
<protein>
    <recommendedName>
        <fullName evidence="6">MYND-type domain-containing protein</fullName>
    </recommendedName>
</protein>
<accession>A0ABR1VP64</accession>
<evidence type="ECO:0000313" key="7">
    <source>
        <dbReference type="EMBL" id="KAK8072957.1"/>
    </source>
</evidence>
<evidence type="ECO:0000313" key="8">
    <source>
        <dbReference type="Proteomes" id="UP001446871"/>
    </source>
</evidence>
<feature type="region of interest" description="Disordered" evidence="5">
    <location>
        <begin position="1"/>
        <end position="28"/>
    </location>
</feature>
<sequence length="119" mass="12635">MAEGSSPSRDPASEQSSSAAGPSTAAAGPAKTCAQCKKAEQVSESDDGEGESNLKPCIMCKSVLYCSRDCKKAHLKQHKKVCAKLAQEYSQTADIKMASRAAPKADTHRGGLQKWQFDT</sequence>